<dbReference type="Pfam" id="PF00226">
    <property type="entry name" value="DnaJ"/>
    <property type="match status" value="1"/>
</dbReference>
<dbReference type="CDD" id="cd06257">
    <property type="entry name" value="DnaJ"/>
    <property type="match status" value="1"/>
</dbReference>
<feature type="domain" description="J" evidence="2">
    <location>
        <begin position="3"/>
        <end position="68"/>
    </location>
</feature>
<dbReference type="SMART" id="SM00271">
    <property type="entry name" value="DnaJ"/>
    <property type="match status" value="1"/>
</dbReference>
<evidence type="ECO:0000259" key="2">
    <source>
        <dbReference type="PROSITE" id="PS50076"/>
    </source>
</evidence>
<reference evidence="3 4" key="1">
    <citation type="submission" date="2022-11" db="EMBL/GenBank/DDBJ databases">
        <title>Minimal conservation of predation-associated metabolite biosynthetic gene clusters underscores biosynthetic potential of Myxococcota including descriptions for ten novel species: Archangium lansinium sp. nov., Myxococcus landrumus sp. nov., Nannocystis bai.</title>
        <authorList>
            <person name="Ahearne A."/>
            <person name="Stevens C."/>
            <person name="Dowd S."/>
        </authorList>
    </citation>
    <scope>NUCLEOTIDE SEQUENCE [LARGE SCALE GENOMIC DNA]</scope>
    <source>
        <strain evidence="3 4">NCELM</strain>
    </source>
</reference>
<evidence type="ECO:0000313" key="3">
    <source>
        <dbReference type="EMBL" id="MDC0667824.1"/>
    </source>
</evidence>
<protein>
    <submittedName>
        <fullName evidence="3">DnaJ C-terminal domain-containing protein</fullName>
    </submittedName>
</protein>
<keyword evidence="4" id="KW-1185">Reference proteome</keyword>
<dbReference type="PANTHER" id="PTHR43096:SF22">
    <property type="entry name" value="MOLECULAR CHAPERONE HSP40_DNAJ FAMILY PROTEIN"/>
    <property type="match status" value="1"/>
</dbReference>
<feature type="compositionally biased region" description="Acidic residues" evidence="1">
    <location>
        <begin position="110"/>
        <end position="123"/>
    </location>
</feature>
<name>A0ABT5B140_9BACT</name>
<dbReference type="PRINTS" id="PR00625">
    <property type="entry name" value="JDOMAIN"/>
</dbReference>
<dbReference type="PROSITE" id="PS00636">
    <property type="entry name" value="DNAJ_1"/>
    <property type="match status" value="1"/>
</dbReference>
<dbReference type="Proteomes" id="UP001217838">
    <property type="component" value="Unassembled WGS sequence"/>
</dbReference>
<dbReference type="InterPro" id="IPR008971">
    <property type="entry name" value="HSP40/DnaJ_pept-bd"/>
</dbReference>
<dbReference type="PANTHER" id="PTHR43096">
    <property type="entry name" value="DNAJ HOMOLOG 1, MITOCHONDRIAL-RELATED"/>
    <property type="match status" value="1"/>
</dbReference>
<dbReference type="EMBL" id="JAQNDN010000002">
    <property type="protein sequence ID" value="MDC0667824.1"/>
    <property type="molecule type" value="Genomic_DNA"/>
</dbReference>
<feature type="region of interest" description="Disordered" evidence="1">
    <location>
        <begin position="79"/>
        <end position="123"/>
    </location>
</feature>
<dbReference type="InterPro" id="IPR018253">
    <property type="entry name" value="DnaJ_domain_CS"/>
</dbReference>
<dbReference type="Gene3D" id="2.60.260.20">
    <property type="entry name" value="Urease metallochaperone UreE, N-terminal domain"/>
    <property type="match status" value="2"/>
</dbReference>
<accession>A0ABT5B140</accession>
<dbReference type="InterPro" id="IPR002939">
    <property type="entry name" value="DnaJ_C"/>
</dbReference>
<dbReference type="CDD" id="cd10747">
    <property type="entry name" value="DnaJ_C"/>
    <property type="match status" value="1"/>
</dbReference>
<evidence type="ECO:0000256" key="1">
    <source>
        <dbReference type="SAM" id="MobiDB-lite"/>
    </source>
</evidence>
<dbReference type="SUPFAM" id="SSF49493">
    <property type="entry name" value="HSP40/DnaJ peptide-binding domain"/>
    <property type="match status" value="2"/>
</dbReference>
<dbReference type="SUPFAM" id="SSF46565">
    <property type="entry name" value="Chaperone J-domain"/>
    <property type="match status" value="1"/>
</dbReference>
<dbReference type="Gene3D" id="1.10.287.110">
    <property type="entry name" value="DnaJ domain"/>
    <property type="match status" value="1"/>
</dbReference>
<organism evidence="3 4">
    <name type="scientific">Nannocystis radixulma</name>
    <dbReference type="NCBI Taxonomy" id="2995305"/>
    <lineage>
        <taxon>Bacteria</taxon>
        <taxon>Pseudomonadati</taxon>
        <taxon>Myxococcota</taxon>
        <taxon>Polyangia</taxon>
        <taxon>Nannocystales</taxon>
        <taxon>Nannocystaceae</taxon>
        <taxon>Nannocystis</taxon>
    </lineage>
</organism>
<dbReference type="RefSeq" id="WP_271996240.1">
    <property type="nucleotide sequence ID" value="NZ_JAQNDN010000002.1"/>
</dbReference>
<dbReference type="InterPro" id="IPR036869">
    <property type="entry name" value="J_dom_sf"/>
</dbReference>
<dbReference type="PROSITE" id="PS50076">
    <property type="entry name" value="DNAJ_2"/>
    <property type="match status" value="1"/>
</dbReference>
<gene>
    <name evidence="3" type="ORF">POL58_08750</name>
</gene>
<comment type="caution">
    <text evidence="3">The sequence shown here is derived from an EMBL/GenBank/DDBJ whole genome shotgun (WGS) entry which is preliminary data.</text>
</comment>
<feature type="compositionally biased region" description="Basic and acidic residues" evidence="1">
    <location>
        <begin position="79"/>
        <end position="94"/>
    </location>
</feature>
<evidence type="ECO:0000313" key="4">
    <source>
        <dbReference type="Proteomes" id="UP001217838"/>
    </source>
</evidence>
<dbReference type="InterPro" id="IPR001623">
    <property type="entry name" value="DnaJ_domain"/>
</dbReference>
<proteinExistence type="predicted"/>
<sequence>MRDLYVVLGIERSADARAIKRAYRELTRRFHPDVNRGRAWSEELYREIVDAHAILGDDRTRALYDEFGELSLTRGFDPARARAARERARPDDRGPPGPPWGSGRTAAADADADAGDDQDLPDDADDLDFADLKHARRTVFDDILASFWRGRDVHLDDEDDDADDVDGGMGRDARAEVAVPLARAVVGCSVQVRVGAAAAGGRIVDVAVPAGTLDGAVVRLPGQGEPGSPPGDLHVTVRVLPDPALTRRGLDLHLDVAVTLLELYRGDAIDVATPRGTIRVKIPPACTPDHKLRLRRQGVPGDGDAVGDLYLVFRVRLPSAGDAELLRALERLQADARPRG</sequence>
<dbReference type="Pfam" id="PF01556">
    <property type="entry name" value="DnaJ_C"/>
    <property type="match status" value="1"/>
</dbReference>